<organism evidence="1 2">
    <name type="scientific">Kingella oralis ATCC 51147</name>
    <dbReference type="NCBI Taxonomy" id="629741"/>
    <lineage>
        <taxon>Bacteria</taxon>
        <taxon>Pseudomonadati</taxon>
        <taxon>Pseudomonadota</taxon>
        <taxon>Betaproteobacteria</taxon>
        <taxon>Neisseriales</taxon>
        <taxon>Neisseriaceae</taxon>
        <taxon>Kingella</taxon>
    </lineage>
</organism>
<reference evidence="1" key="1">
    <citation type="submission" date="2009-04" db="EMBL/GenBank/DDBJ databases">
        <authorList>
            <person name="Weinstock G."/>
            <person name="Sodergren E."/>
            <person name="Clifton S."/>
            <person name="Fulton L."/>
            <person name="Fulton B."/>
            <person name="Courtney L."/>
            <person name="Fronick C."/>
            <person name="Harrison M."/>
            <person name="Strong C."/>
            <person name="Farmer C."/>
            <person name="Delahaunty K."/>
            <person name="Markovic C."/>
            <person name="Hall O."/>
            <person name="Minx P."/>
            <person name="Tomlinson C."/>
            <person name="Mitreva M."/>
            <person name="Nelson J."/>
            <person name="Hou S."/>
            <person name="Wollam A."/>
            <person name="Pepin K.H."/>
            <person name="Johnson M."/>
            <person name="Bhonagiri V."/>
            <person name="Nash W.E."/>
            <person name="Warren W."/>
            <person name="Chinwalla A."/>
            <person name="Mardis E.R."/>
            <person name="Wilson R.K."/>
        </authorList>
    </citation>
    <scope>NUCLEOTIDE SEQUENCE [LARGE SCALE GENOMIC DNA]</scope>
    <source>
        <strain evidence="1">ATCC 51147</strain>
    </source>
</reference>
<dbReference type="GO" id="GO:0006355">
    <property type="term" value="P:regulation of DNA-templated transcription"/>
    <property type="evidence" value="ECO:0007669"/>
    <property type="project" value="InterPro"/>
</dbReference>
<dbReference type="SUPFAM" id="SSF47413">
    <property type="entry name" value="lambda repressor-like DNA-binding domains"/>
    <property type="match status" value="1"/>
</dbReference>
<dbReference type="GO" id="GO:0003677">
    <property type="term" value="F:DNA binding"/>
    <property type="evidence" value="ECO:0007669"/>
    <property type="project" value="InterPro"/>
</dbReference>
<dbReference type="STRING" id="629741.GCWU000324_00989"/>
<comment type="caution">
    <text evidence="1">The sequence shown here is derived from an EMBL/GenBank/DDBJ whole genome shotgun (WGS) entry which is preliminary data.</text>
</comment>
<dbReference type="InterPro" id="IPR000655">
    <property type="entry name" value="Cro-like"/>
</dbReference>
<dbReference type="EMBL" id="ACJW02000002">
    <property type="protein sequence ID" value="EEP69077.1"/>
    <property type="molecule type" value="Genomic_DNA"/>
</dbReference>
<sequence>MEMHLSDYVKQNGVKKTAQELGVTAPAITKAIRCNRNIVISEEDGKLVAKEIRRFPTPKAIR</sequence>
<dbReference type="Pfam" id="PF09048">
    <property type="entry name" value="Cro"/>
    <property type="match status" value="1"/>
</dbReference>
<keyword evidence="2" id="KW-1185">Reference proteome</keyword>
<dbReference type="Gene3D" id="3.30.240.10">
    <property type="entry name" value="CRO Repressor"/>
    <property type="match status" value="1"/>
</dbReference>
<protein>
    <recommendedName>
        <fullName evidence="3">Regulatory protein Cro</fullName>
    </recommendedName>
</protein>
<accession>C4GFS2</accession>
<dbReference type="HOGENOM" id="CLU_199069_0_0_4"/>
<evidence type="ECO:0000313" key="2">
    <source>
        <dbReference type="Proteomes" id="UP000003009"/>
    </source>
</evidence>
<gene>
    <name evidence="1" type="ORF">GCWU000324_00989</name>
</gene>
<proteinExistence type="predicted"/>
<dbReference type="AlphaFoldDB" id="C4GFS2"/>
<name>C4GFS2_9NEIS</name>
<evidence type="ECO:0000313" key="1">
    <source>
        <dbReference type="EMBL" id="EEP69077.1"/>
    </source>
</evidence>
<evidence type="ECO:0008006" key="3">
    <source>
        <dbReference type="Google" id="ProtNLM"/>
    </source>
</evidence>
<dbReference type="Proteomes" id="UP000003009">
    <property type="component" value="Unassembled WGS sequence"/>
</dbReference>
<dbReference type="InterPro" id="IPR010982">
    <property type="entry name" value="Lambda_DNA-bd_dom_sf"/>
</dbReference>
<dbReference type="InterPro" id="IPR038202">
    <property type="entry name" value="Cro_sf"/>
</dbReference>